<proteinExistence type="predicted"/>
<accession>V7HSY8</accession>
<reference evidence="1 2" key="1">
    <citation type="journal article" date="2007" name="Proc. Natl. Acad. Sci. U.S.A.">
        <title>Characterization of a marine gammaproteobacterium capable of aerobic anoxygenic photosynthesis.</title>
        <authorList>
            <person name="Fuchs B.M."/>
            <person name="Spring S."/>
            <person name="Teeling H."/>
            <person name="Quast C."/>
            <person name="Wulf J."/>
            <person name="Schattenhofer M."/>
            <person name="Yan S."/>
            <person name="Ferriera S."/>
            <person name="Johnson J."/>
            <person name="Glockner F.O."/>
            <person name="Amann R."/>
        </authorList>
    </citation>
    <scope>NUCLEOTIDE SEQUENCE [LARGE SCALE GENOMIC DNA]</scope>
    <source>
        <strain evidence="1">KT71</strain>
    </source>
</reference>
<comment type="caution">
    <text evidence="1">The sequence shown here is derived from an EMBL/GenBank/DDBJ whole genome shotgun (WGS) entry which is preliminary data.</text>
</comment>
<evidence type="ECO:0000313" key="1">
    <source>
        <dbReference type="EMBL" id="ESZ89346.1"/>
    </source>
</evidence>
<protein>
    <submittedName>
        <fullName evidence="1">Uncharacterized protein</fullName>
    </submittedName>
</protein>
<keyword evidence="2" id="KW-1185">Reference proteome</keyword>
<evidence type="ECO:0000313" key="2">
    <source>
        <dbReference type="Proteomes" id="UP000019205"/>
    </source>
</evidence>
<dbReference type="STRING" id="314285.KT71_003157"/>
<dbReference type="HOGENOM" id="CLU_3214900_0_0_6"/>
<name>V7HSY8_9GAMM</name>
<gene>
    <name evidence="1" type="ORF">KT71_003157</name>
</gene>
<dbReference type="Proteomes" id="UP000019205">
    <property type="component" value="Chromosome"/>
</dbReference>
<sequence>MKAVPTLRRELPSSFVSFFYICVSIRLDLKWKLFLNTRLDYIFN</sequence>
<organism evidence="1 2">
    <name type="scientific">Congregibacter litoralis KT71</name>
    <dbReference type="NCBI Taxonomy" id="314285"/>
    <lineage>
        <taxon>Bacteria</taxon>
        <taxon>Pseudomonadati</taxon>
        <taxon>Pseudomonadota</taxon>
        <taxon>Gammaproteobacteria</taxon>
        <taxon>Cellvibrionales</taxon>
        <taxon>Halieaceae</taxon>
        <taxon>Congregibacter</taxon>
    </lineage>
</organism>
<dbReference type="AlphaFoldDB" id="V7HSY8"/>
<dbReference type="EMBL" id="AAOA02000003">
    <property type="protein sequence ID" value="ESZ89346.1"/>
    <property type="molecule type" value="Genomic_DNA"/>
</dbReference>
<reference evidence="1 2" key="2">
    <citation type="journal article" date="2009" name="PLoS ONE">
        <title>The photosynthetic apparatus and its regulation in the aerobic gammaproteobacterium Congregibacter litoralis gen. nov., sp. nov.</title>
        <authorList>
            <person name="Spring S."/>
            <person name="Lunsdorf H."/>
            <person name="Fuchs B.M."/>
            <person name="Tindall B.J."/>
        </authorList>
    </citation>
    <scope>NUCLEOTIDE SEQUENCE [LARGE SCALE GENOMIC DNA]</scope>
    <source>
        <strain evidence="1">KT71</strain>
    </source>
</reference>